<dbReference type="GO" id="GO:0008270">
    <property type="term" value="F:zinc ion binding"/>
    <property type="evidence" value="ECO:0007669"/>
    <property type="project" value="UniProtKB-KW"/>
</dbReference>
<dbReference type="STRING" id="6832.A0A553NZK0"/>
<dbReference type="CDD" id="cd15501">
    <property type="entry name" value="PHD_Int12"/>
    <property type="match status" value="1"/>
</dbReference>
<protein>
    <recommendedName>
        <fullName evidence="3">Integrator complex subunit 12</fullName>
    </recommendedName>
</protein>
<evidence type="ECO:0000256" key="5">
    <source>
        <dbReference type="ARBA" id="ARBA00022771"/>
    </source>
</evidence>
<feature type="compositionally biased region" description="Low complexity" evidence="9">
    <location>
        <begin position="89"/>
        <end position="99"/>
    </location>
</feature>
<evidence type="ECO:0000256" key="9">
    <source>
        <dbReference type="SAM" id="MobiDB-lite"/>
    </source>
</evidence>
<accession>A0A553NZK0</accession>
<feature type="compositionally biased region" description="Low complexity" evidence="9">
    <location>
        <begin position="247"/>
        <end position="261"/>
    </location>
</feature>
<evidence type="ECO:0000313" key="11">
    <source>
        <dbReference type="EMBL" id="TRY70861.1"/>
    </source>
</evidence>
<dbReference type="InterPro" id="IPR011011">
    <property type="entry name" value="Znf_FYVE_PHD"/>
</dbReference>
<dbReference type="SUPFAM" id="SSF57903">
    <property type="entry name" value="FYVE/PHD zinc finger"/>
    <property type="match status" value="1"/>
</dbReference>
<keyword evidence="12" id="KW-1185">Reference proteome</keyword>
<dbReference type="EMBL" id="VCGU01000009">
    <property type="protein sequence ID" value="TRY70861.1"/>
    <property type="molecule type" value="Genomic_DNA"/>
</dbReference>
<evidence type="ECO:0000256" key="4">
    <source>
        <dbReference type="ARBA" id="ARBA00022723"/>
    </source>
</evidence>
<dbReference type="InterPro" id="IPR051776">
    <property type="entry name" value="Integrator_subunit_12"/>
</dbReference>
<organism evidence="11 12">
    <name type="scientific">Tigriopus californicus</name>
    <name type="common">Marine copepod</name>
    <dbReference type="NCBI Taxonomy" id="6832"/>
    <lineage>
        <taxon>Eukaryota</taxon>
        <taxon>Metazoa</taxon>
        <taxon>Ecdysozoa</taxon>
        <taxon>Arthropoda</taxon>
        <taxon>Crustacea</taxon>
        <taxon>Multicrustacea</taxon>
        <taxon>Hexanauplia</taxon>
        <taxon>Copepoda</taxon>
        <taxon>Harpacticoida</taxon>
        <taxon>Harpacticidae</taxon>
        <taxon>Tigriopus</taxon>
    </lineage>
</organism>
<feature type="domain" description="PHD-type" evidence="10">
    <location>
        <begin position="165"/>
        <end position="221"/>
    </location>
</feature>
<dbReference type="Pfam" id="PF00628">
    <property type="entry name" value="PHD"/>
    <property type="match status" value="1"/>
</dbReference>
<dbReference type="PANTHER" id="PTHR13415">
    <property type="entry name" value="NUCLEAR FACTOR-RELATED"/>
    <property type="match status" value="1"/>
</dbReference>
<sequence length="338" mass="35934">MELDPVFVRAVRLLHSKSKDSAAQLHSMLEEAINYRKGLGPGPVGAPLIHHTLSSASKPLLGSSAGPATTTAPDKRSLDRLKHELSELAAASATTSSTSGNTAPGIKRARLDSPRSSTAGFSSKSHTPSPTPPGSSRGGEKHSSSEGDESEAMMDINLELEGLNDCTCCVCKSFNQEIGNKLMECHTCQNLFHQECHVPTVSNDEAKDPRLVWNCTDCSKSLLSHRPMGKGSPTVSYAKSFTMFKGSTSSTNVSRSSPSKSDYALPKKADKGGVSGKSTGLSAYSNLPQYKSSGKGLSSVSREFGVANVLDGLDPAPVVGRARHLIKDPQRRRRVKQV</sequence>
<evidence type="ECO:0000256" key="7">
    <source>
        <dbReference type="ARBA" id="ARBA00023242"/>
    </source>
</evidence>
<keyword evidence="4" id="KW-0479">Metal-binding</keyword>
<dbReference type="GO" id="GO:0032039">
    <property type="term" value="C:integrator complex"/>
    <property type="evidence" value="ECO:0007669"/>
    <property type="project" value="TreeGrafter"/>
</dbReference>
<dbReference type="InterPro" id="IPR039054">
    <property type="entry name" value="Int12_PHD"/>
</dbReference>
<dbReference type="GO" id="GO:0034472">
    <property type="term" value="P:snRNA 3'-end processing"/>
    <property type="evidence" value="ECO:0007669"/>
    <property type="project" value="TreeGrafter"/>
</dbReference>
<dbReference type="OMA" id="KCHEPRI"/>
<dbReference type="PANTHER" id="PTHR13415:SF2">
    <property type="entry name" value="INTEGRATOR COMPLEX SUBUNIT 12"/>
    <property type="match status" value="1"/>
</dbReference>
<evidence type="ECO:0000259" key="10">
    <source>
        <dbReference type="PROSITE" id="PS50016"/>
    </source>
</evidence>
<keyword evidence="7" id="KW-0539">Nucleus</keyword>
<feature type="compositionally biased region" description="Polar residues" evidence="9">
    <location>
        <begin position="276"/>
        <end position="285"/>
    </location>
</feature>
<evidence type="ECO:0000256" key="8">
    <source>
        <dbReference type="PROSITE-ProRule" id="PRU00146"/>
    </source>
</evidence>
<comment type="similarity">
    <text evidence="2">Belongs to the Integrator subunit 12 family.</text>
</comment>
<evidence type="ECO:0000256" key="6">
    <source>
        <dbReference type="ARBA" id="ARBA00022833"/>
    </source>
</evidence>
<dbReference type="SMART" id="SM00249">
    <property type="entry name" value="PHD"/>
    <property type="match status" value="1"/>
</dbReference>
<dbReference type="InterPro" id="IPR001965">
    <property type="entry name" value="Znf_PHD"/>
</dbReference>
<dbReference type="AlphaFoldDB" id="A0A553NZK0"/>
<dbReference type="InterPro" id="IPR019787">
    <property type="entry name" value="Znf_PHD-finger"/>
</dbReference>
<keyword evidence="6" id="KW-0862">Zinc</keyword>
<feature type="region of interest" description="Disordered" evidence="9">
    <location>
        <begin position="246"/>
        <end position="285"/>
    </location>
</feature>
<proteinExistence type="inferred from homology"/>
<dbReference type="Gene3D" id="3.30.40.10">
    <property type="entry name" value="Zinc/RING finger domain, C3HC4 (zinc finger)"/>
    <property type="match status" value="1"/>
</dbReference>
<keyword evidence="5 8" id="KW-0863">Zinc-finger</keyword>
<feature type="region of interest" description="Disordered" evidence="9">
    <location>
        <begin position="57"/>
        <end position="76"/>
    </location>
</feature>
<evidence type="ECO:0000256" key="3">
    <source>
        <dbReference type="ARBA" id="ARBA00016814"/>
    </source>
</evidence>
<comment type="subcellular location">
    <subcellularLocation>
        <location evidence="1">Nucleus</location>
    </subcellularLocation>
</comment>
<evidence type="ECO:0000256" key="1">
    <source>
        <dbReference type="ARBA" id="ARBA00004123"/>
    </source>
</evidence>
<evidence type="ECO:0000313" key="12">
    <source>
        <dbReference type="Proteomes" id="UP000318571"/>
    </source>
</evidence>
<reference evidence="11 12" key="1">
    <citation type="journal article" date="2018" name="Nat. Ecol. Evol.">
        <title>Genomic signatures of mitonuclear coevolution across populations of Tigriopus californicus.</title>
        <authorList>
            <person name="Barreto F.S."/>
            <person name="Watson E.T."/>
            <person name="Lima T.G."/>
            <person name="Willett C.S."/>
            <person name="Edmands S."/>
            <person name="Li W."/>
            <person name="Burton R.S."/>
        </authorList>
    </citation>
    <scope>NUCLEOTIDE SEQUENCE [LARGE SCALE GENOMIC DNA]</scope>
    <source>
        <strain evidence="11 12">San Diego</strain>
    </source>
</reference>
<name>A0A553NZK0_TIGCA</name>
<comment type="caution">
    <text evidence="11">The sequence shown here is derived from an EMBL/GenBank/DDBJ whole genome shotgun (WGS) entry which is preliminary data.</text>
</comment>
<dbReference type="InterPro" id="IPR013083">
    <property type="entry name" value="Znf_RING/FYVE/PHD"/>
</dbReference>
<gene>
    <name evidence="11" type="ORF">TCAL_05451</name>
</gene>
<dbReference type="PROSITE" id="PS50016">
    <property type="entry name" value="ZF_PHD_2"/>
    <property type="match status" value="1"/>
</dbReference>
<dbReference type="Proteomes" id="UP000318571">
    <property type="component" value="Chromosome 9"/>
</dbReference>
<feature type="region of interest" description="Disordered" evidence="9">
    <location>
        <begin position="89"/>
        <end position="150"/>
    </location>
</feature>
<evidence type="ECO:0000256" key="2">
    <source>
        <dbReference type="ARBA" id="ARBA00006009"/>
    </source>
</evidence>